<evidence type="ECO:0000256" key="3">
    <source>
        <dbReference type="ARBA" id="ARBA00018111"/>
    </source>
</evidence>
<evidence type="ECO:0000256" key="1">
    <source>
        <dbReference type="ARBA" id="ARBA00004496"/>
    </source>
</evidence>
<evidence type="ECO:0000256" key="5">
    <source>
        <dbReference type="HAMAP-Rule" id="MF_01114"/>
    </source>
</evidence>
<comment type="subcellular location">
    <subcellularLocation>
        <location evidence="1 5">Cytoplasm</location>
    </subcellularLocation>
</comment>
<evidence type="ECO:0000256" key="2">
    <source>
        <dbReference type="ARBA" id="ARBA00009695"/>
    </source>
</evidence>
<comment type="caution">
    <text evidence="6">The sequence shown here is derived from an EMBL/GenBank/DDBJ whole genome shotgun (WGS) entry which is preliminary data.</text>
</comment>
<evidence type="ECO:0000313" key="6">
    <source>
        <dbReference type="EMBL" id="OGC42314.1"/>
    </source>
</evidence>
<accession>A0A1F4UBI4</accession>
<organism evidence="6 7">
    <name type="scientific">candidate division WOR-3 bacterium RBG_13_43_14</name>
    <dbReference type="NCBI Taxonomy" id="1802590"/>
    <lineage>
        <taxon>Bacteria</taxon>
        <taxon>Bacteria division WOR-3</taxon>
    </lineage>
</organism>
<evidence type="ECO:0000256" key="4">
    <source>
        <dbReference type="ARBA" id="ARBA00022490"/>
    </source>
</evidence>
<dbReference type="Gene3D" id="1.10.10.10">
    <property type="entry name" value="Winged helix-like DNA-binding domain superfamily/Winged helix DNA-binding domain"/>
    <property type="match status" value="3"/>
</dbReference>
<proteinExistence type="inferred from homology"/>
<dbReference type="InterPro" id="IPR036388">
    <property type="entry name" value="WH-like_DNA-bd_sf"/>
</dbReference>
<dbReference type="AlphaFoldDB" id="A0A1F4UBI4"/>
<keyword evidence="4 5" id="KW-0963">Cytoplasm</keyword>
<reference evidence="6 7" key="1">
    <citation type="journal article" date="2016" name="Nat. Commun.">
        <title>Thousands of microbial genomes shed light on interconnected biogeochemical processes in an aquifer system.</title>
        <authorList>
            <person name="Anantharaman K."/>
            <person name="Brown C.T."/>
            <person name="Hug L.A."/>
            <person name="Sharon I."/>
            <person name="Castelle C.J."/>
            <person name="Probst A.J."/>
            <person name="Thomas B.C."/>
            <person name="Singh A."/>
            <person name="Wilkins M.J."/>
            <person name="Karaoz U."/>
            <person name="Brodie E.L."/>
            <person name="Williams K.H."/>
            <person name="Hubbard S.S."/>
            <person name="Banfield J.F."/>
        </authorList>
    </citation>
    <scope>NUCLEOTIDE SEQUENCE [LARGE SCALE GENOMIC DNA]</scope>
</reference>
<dbReference type="HAMAP" id="MF_01114">
    <property type="entry name" value="RecX"/>
    <property type="match status" value="1"/>
</dbReference>
<evidence type="ECO:0000313" key="7">
    <source>
        <dbReference type="Proteomes" id="UP000177025"/>
    </source>
</evidence>
<dbReference type="Proteomes" id="UP000177025">
    <property type="component" value="Unassembled WGS sequence"/>
</dbReference>
<sequence>MKITKIAQQKKNKKRFSIYVDDEYRIGISDELLVKYDLKVDDVMPQELLDTILVQEEKINIKNRILRSIQHRIKSTYELEQRFINDGYDQGMIDEVIDDLTNEGILNNDQLTRAYINDHTNINPHGNRHILFELKKKGIPERTILEMLSKRDEKKVAMNYFNRKLNKLCLKDPKDRRKAVNRLLNRGFTSSIVYEIVNERIKTEHDQ</sequence>
<dbReference type="GO" id="GO:0005737">
    <property type="term" value="C:cytoplasm"/>
    <property type="evidence" value="ECO:0007669"/>
    <property type="project" value="UniProtKB-SubCell"/>
</dbReference>
<name>A0A1F4UBI4_UNCW3</name>
<dbReference type="PANTHER" id="PTHR33602:SF1">
    <property type="entry name" value="REGULATORY PROTEIN RECX FAMILY PROTEIN"/>
    <property type="match status" value="1"/>
</dbReference>
<protein>
    <recommendedName>
        <fullName evidence="3 5">Regulatory protein RecX</fullName>
    </recommendedName>
</protein>
<comment type="function">
    <text evidence="5">Modulates RecA activity.</text>
</comment>
<dbReference type="InterPro" id="IPR003783">
    <property type="entry name" value="Regulatory_RecX"/>
</dbReference>
<dbReference type="GO" id="GO:0006282">
    <property type="term" value="P:regulation of DNA repair"/>
    <property type="evidence" value="ECO:0007669"/>
    <property type="project" value="UniProtKB-UniRule"/>
</dbReference>
<comment type="similarity">
    <text evidence="2 5">Belongs to the RecX family.</text>
</comment>
<gene>
    <name evidence="5" type="primary">recX</name>
    <name evidence="6" type="ORF">A2Y85_02650</name>
</gene>
<dbReference type="EMBL" id="MEUM01000073">
    <property type="protein sequence ID" value="OGC42314.1"/>
    <property type="molecule type" value="Genomic_DNA"/>
</dbReference>
<dbReference type="PANTHER" id="PTHR33602">
    <property type="entry name" value="REGULATORY PROTEIN RECX FAMILY PROTEIN"/>
    <property type="match status" value="1"/>
</dbReference>